<dbReference type="Proteomes" id="UP001642464">
    <property type="component" value="Unassembled WGS sequence"/>
</dbReference>
<comment type="caution">
    <text evidence="2">The sequence shown here is derived from an EMBL/GenBank/DDBJ whole genome shotgun (WGS) entry which is preliminary data.</text>
</comment>
<feature type="compositionally biased region" description="Basic and acidic residues" evidence="1">
    <location>
        <begin position="233"/>
        <end position="244"/>
    </location>
</feature>
<sequence>MAENFNINLPPLMSCPMFVTIARLDDRCHQHYVMTVDGSIPYERIEWMYPFVRAEYGMALTQSDVAHFPMPFVAFGWGGSLEGAPGLFHHFFREIRGFYLITNVRHLPKSLQSQLRSIVLDLHAGGRAGNQSHRPSPYENLASLADRCAMARRAFRQHVARTARCHDGGRGATAMWAEEALRGERFERTTTAATRRVKREGVGWDDGSVKWFFRFSDDDHVTMGGCESCATGRRKEAPGTRRDAFTTPGTKRRGVRRGGMATPGTYAMPSKEQLGGVRPCADKLRADSSTVDGMLSGLLRRLYSELAKQERQSPERAQEMLRWAASTQDGVILRQVIEEVETLCPDSVALQPARKRLAEYQEEMKRRISRTQDLQKLSFFLDRARQMGIPSAELAEHFHRIEVSLPEFRRLTGHTAVGGACLSQGLLPGCEERTISQWSPFALGNPKVETVKDLISLRCKGAIGAPWFEDRERPIAGVDLAEPGGSYQSYSMLRDHRLKHARCPNSPGVMFDQMKGPPITSYDYGFYPADIRPPRYPISSTWISRSASELQKTLKTSKGR</sequence>
<proteinExistence type="predicted"/>
<gene>
    <name evidence="2" type="ORF">SCF082_LOCUS22941</name>
</gene>
<feature type="region of interest" description="Disordered" evidence="1">
    <location>
        <begin position="229"/>
        <end position="274"/>
    </location>
</feature>
<organism evidence="2 3">
    <name type="scientific">Durusdinium trenchii</name>
    <dbReference type="NCBI Taxonomy" id="1381693"/>
    <lineage>
        <taxon>Eukaryota</taxon>
        <taxon>Sar</taxon>
        <taxon>Alveolata</taxon>
        <taxon>Dinophyceae</taxon>
        <taxon>Suessiales</taxon>
        <taxon>Symbiodiniaceae</taxon>
        <taxon>Durusdinium</taxon>
    </lineage>
</organism>
<protein>
    <submittedName>
        <fullName evidence="2">Uncharacterized protein</fullName>
    </submittedName>
</protein>
<feature type="non-terminal residue" evidence="2">
    <location>
        <position position="1"/>
    </location>
</feature>
<keyword evidence="3" id="KW-1185">Reference proteome</keyword>
<dbReference type="EMBL" id="CAXAMM010016635">
    <property type="protein sequence ID" value="CAK9039213.1"/>
    <property type="molecule type" value="Genomic_DNA"/>
</dbReference>
<accession>A0ABP0LKN0</accession>
<reference evidence="2 3" key="1">
    <citation type="submission" date="2024-02" db="EMBL/GenBank/DDBJ databases">
        <authorList>
            <person name="Chen Y."/>
            <person name="Shah S."/>
            <person name="Dougan E. K."/>
            <person name="Thang M."/>
            <person name="Chan C."/>
        </authorList>
    </citation>
    <scope>NUCLEOTIDE SEQUENCE [LARGE SCALE GENOMIC DNA]</scope>
</reference>
<name>A0ABP0LKN0_9DINO</name>
<evidence type="ECO:0000313" key="2">
    <source>
        <dbReference type="EMBL" id="CAK9039213.1"/>
    </source>
</evidence>
<evidence type="ECO:0000313" key="3">
    <source>
        <dbReference type="Proteomes" id="UP001642464"/>
    </source>
</evidence>
<evidence type="ECO:0000256" key="1">
    <source>
        <dbReference type="SAM" id="MobiDB-lite"/>
    </source>
</evidence>